<sequence length="269" mass="29167">MAITSDLNGKQYKLGRGKVYFDPYPLGISILAATLGEGERYIGNTPGFTFTSESEDLEHFSSDEGVRNKDASVQLSRSVTGSITCDNISPENQALFVQGKSETVVQTASSGDVDTITVKLGRFYQLGVSVDIPLGVQLVSNVVITKGATPTTVAQPNNYEVDLAKGRIYIEEDAPNIVEGDVLTVTYDVGGGTKRQVISGGQPIYGAIRYEEDNAYGRNDTYYFPHAKLTPDGDYELKGDDWQTMTFAVEFLTKGQQAAIYINGQAEPT</sequence>
<dbReference type="EMBL" id="MT161385">
    <property type="protein sequence ID" value="QJI52980.1"/>
    <property type="molecule type" value="Genomic_DNA"/>
</dbReference>
<protein>
    <submittedName>
        <fullName evidence="1">Uncharacterized protein</fullName>
    </submittedName>
</protein>
<keyword evidence="2" id="KW-1185">Reference proteome</keyword>
<dbReference type="Proteomes" id="UP000671952">
    <property type="component" value="Segment"/>
</dbReference>
<gene>
    <name evidence="1" type="ORF">XccvBFoX4_gp26</name>
</gene>
<proteinExistence type="predicted"/>
<evidence type="ECO:0000313" key="2">
    <source>
        <dbReference type="Proteomes" id="UP000671952"/>
    </source>
</evidence>
<evidence type="ECO:0000313" key="1">
    <source>
        <dbReference type="EMBL" id="QJI52980.1"/>
    </source>
</evidence>
<accession>A0A858WJU9</accession>
<organism evidence="1 2">
    <name type="scientific">Xanthomonas phage FoX4</name>
    <dbReference type="NCBI Taxonomy" id="2723900"/>
    <lineage>
        <taxon>Viruses</taxon>
        <taxon>Duplodnaviria</taxon>
        <taxon>Heunggongvirae</taxon>
        <taxon>Uroviricota</taxon>
        <taxon>Caudoviricetes</taxon>
        <taxon>Foxquatrovirus</taxon>
        <taxon>Foxquatrovirus fox4</taxon>
    </lineage>
</organism>
<reference evidence="1" key="1">
    <citation type="submission" date="2020-03" db="EMBL/GenBank/DDBJ databases">
        <title>Development of an integrated pest management strategy to control Xanthomonas campestris pv. campestris by using bacteriophages.</title>
        <authorList>
            <person name="Holtappels D."/>
            <person name="Rombouts S."/>
            <person name="Lavigne R."/>
            <person name="Wagemans J."/>
        </authorList>
    </citation>
    <scope>NUCLEOTIDE SEQUENCE</scope>
</reference>
<name>A0A858WJU9_9CAUD</name>